<dbReference type="Proteomes" id="UP001241072">
    <property type="component" value="Unassembled WGS sequence"/>
</dbReference>
<comment type="caution">
    <text evidence="1">The sequence shown here is derived from an EMBL/GenBank/DDBJ whole genome shotgun (WGS) entry which is preliminary data.</text>
</comment>
<evidence type="ECO:0000313" key="1">
    <source>
        <dbReference type="EMBL" id="MDO7882637.1"/>
    </source>
</evidence>
<gene>
    <name evidence="1" type="ORF">Q5716_10405</name>
</gene>
<organism evidence="1 2">
    <name type="scientific">Antiquaquibacter soli</name>
    <dbReference type="NCBI Taxonomy" id="3064523"/>
    <lineage>
        <taxon>Bacteria</taxon>
        <taxon>Bacillati</taxon>
        <taxon>Actinomycetota</taxon>
        <taxon>Actinomycetes</taxon>
        <taxon>Micrococcales</taxon>
        <taxon>Microbacteriaceae</taxon>
        <taxon>Antiquaquibacter</taxon>
    </lineage>
</organism>
<keyword evidence="2" id="KW-1185">Reference proteome</keyword>
<dbReference type="RefSeq" id="WP_305003070.1">
    <property type="nucleotide sequence ID" value="NZ_JAUQUB010000002.1"/>
</dbReference>
<sequence length="238" mass="25896">MGADRRSVGTGALINWIDVHDSDYELFEEWYLGQHLEERVGVPGFIRGRRFRAVDERSPGRYLTVYTTGSVDVLASAPYLARLNSPTELTREVVAKFALFRRAAARITARDGLATSGRVAVIELDPETTVGVAEVLESSILPQARESRQILSALFFEPDTAATAAKASTQEGQAGTESLGPALLVVDLSPVAEPSWLVGVQRRLEQLGATVLEPARLYDLIVDLSHDALQEGLGHADR</sequence>
<evidence type="ECO:0000313" key="2">
    <source>
        <dbReference type="Proteomes" id="UP001241072"/>
    </source>
</evidence>
<protein>
    <submittedName>
        <fullName evidence="1">Uncharacterized protein</fullName>
    </submittedName>
</protein>
<dbReference type="EMBL" id="JAUQUB010000002">
    <property type="protein sequence ID" value="MDO7882637.1"/>
    <property type="molecule type" value="Genomic_DNA"/>
</dbReference>
<accession>A0ABT9BQD2</accession>
<reference evidence="1 2" key="1">
    <citation type="submission" date="2023-07" db="EMBL/GenBank/DDBJ databases">
        <title>Protaetiibacter sp. nov WY-16 isolated from soil.</title>
        <authorList>
            <person name="Liu B."/>
            <person name="Wan Y."/>
        </authorList>
    </citation>
    <scope>NUCLEOTIDE SEQUENCE [LARGE SCALE GENOMIC DNA]</scope>
    <source>
        <strain evidence="1 2">WY-16</strain>
    </source>
</reference>
<name>A0ABT9BQD2_9MICO</name>
<proteinExistence type="predicted"/>